<reference evidence="3" key="1">
    <citation type="submission" date="2022-07" db="EMBL/GenBank/DDBJ databases">
        <title>Alkalimarinus sp. nov., isolated from gut of a Alitta virens.</title>
        <authorList>
            <person name="Yang A.I."/>
            <person name="Shin N.-R."/>
        </authorList>
    </citation>
    <scope>NUCLEOTIDE SEQUENCE</scope>
    <source>
        <strain evidence="3">FA028</strain>
    </source>
</reference>
<evidence type="ECO:0000313" key="4">
    <source>
        <dbReference type="Proteomes" id="UP001164472"/>
    </source>
</evidence>
<gene>
    <name evidence="3" type="ORF">NNL22_11470</name>
</gene>
<comment type="similarity">
    <text evidence="1">Belongs to the MaoP family.</text>
</comment>
<dbReference type="KEGG" id="asem:NNL22_11470"/>
<proteinExistence type="inferred from homology"/>
<dbReference type="Pfam" id="PF04219">
    <property type="entry name" value="DUF413"/>
    <property type="match status" value="1"/>
</dbReference>
<accession>A0A9E8KPM1</accession>
<dbReference type="Proteomes" id="UP001164472">
    <property type="component" value="Chromosome"/>
</dbReference>
<dbReference type="AlphaFoldDB" id="A0A9E8KPM1"/>
<keyword evidence="4" id="KW-1185">Reference proteome</keyword>
<dbReference type="InterPro" id="IPR007335">
    <property type="entry name" value="DUF413"/>
</dbReference>
<dbReference type="RefSeq" id="WP_251809798.1">
    <property type="nucleotide sequence ID" value="NZ_CP101527.1"/>
</dbReference>
<evidence type="ECO:0000313" key="3">
    <source>
        <dbReference type="EMBL" id="UZW73657.1"/>
    </source>
</evidence>
<protein>
    <recommendedName>
        <fullName evidence="2">Macrodomain Ori protein</fullName>
    </recommendedName>
</protein>
<evidence type="ECO:0000256" key="1">
    <source>
        <dbReference type="ARBA" id="ARBA00093464"/>
    </source>
</evidence>
<name>A0A9E8KPM1_9ALTE</name>
<evidence type="ECO:0000256" key="2">
    <source>
        <dbReference type="ARBA" id="ARBA00093628"/>
    </source>
</evidence>
<sequence length="115" mass="13095">MSIELFTSPCEFYDAVNFPHGFRRSGEFTMAESDILSQCGYTIKQLINKKIEPESDAHERIIQVTDGTLEPESNVEKAWSKYLSKTVRKAPVKRCNLSDVIGDIDYSSDDFAYDD</sequence>
<organism evidence="3 4">
    <name type="scientific">Alkalimarinus sediminis</name>
    <dbReference type="NCBI Taxonomy" id="1632866"/>
    <lineage>
        <taxon>Bacteria</taxon>
        <taxon>Pseudomonadati</taxon>
        <taxon>Pseudomonadota</taxon>
        <taxon>Gammaproteobacteria</taxon>
        <taxon>Alteromonadales</taxon>
        <taxon>Alteromonadaceae</taxon>
        <taxon>Alkalimarinus</taxon>
    </lineage>
</organism>
<dbReference type="EMBL" id="CP101527">
    <property type="protein sequence ID" value="UZW73657.1"/>
    <property type="molecule type" value="Genomic_DNA"/>
</dbReference>